<dbReference type="Gene3D" id="2.130.10.10">
    <property type="entry name" value="YVTN repeat-like/Quinoprotein amine dehydrogenase"/>
    <property type="match status" value="1"/>
</dbReference>
<keyword evidence="2" id="KW-1185">Reference proteome</keyword>
<dbReference type="EMBL" id="JAOPJZ010000007">
    <property type="protein sequence ID" value="MCU4752468.1"/>
    <property type="molecule type" value="Genomic_DNA"/>
</dbReference>
<dbReference type="RefSeq" id="WP_254808227.1">
    <property type="nucleotide sequence ID" value="NZ_JAOPJZ010000007.1"/>
</dbReference>
<proteinExistence type="predicted"/>
<protein>
    <submittedName>
        <fullName evidence="1">DUF1102 domain-containing protein</fullName>
    </submittedName>
</protein>
<sequence length="455" mass="48535">MKRRQFVMGVGSASIGGSALLGTGAFSRVESQRSVTIEVAEDPDAYLGLDKCGGDNPTPNGSYAHLDGNGHLEILMNDENPTHNGEEDNYLGAGINSNSTTWFDNVFQICNQGKEDICVWISDSESWPRVEGGEPDAGKRRVEFYLGADDGRSLIGEENAIGIPLGECVCVGIKTRSYGLSEEAELLEALDNTIEIVADVDGLCFSDPEERCPIYGISQGTGVQQIEAIGIPNFSDTSHIVDLDGFDENEQYYPNGLAFDDDEGNWYFTTQNGDLHVYDGSGFETLGQIGTGSAVAGAAWFMQGHYYFVPNGSSDLWRVDRNGDDEVVGDLGIDSINLGDVAIEGTTTYISTSSSGSPAQFIEVELSASGSSIDTVDVVADASDSDVDLTSHAVNKQIAFGPDGILYAHQAGSGVGTNGNWYTVDLANGELSDVVGETKEYTDLAQCAFPPSFTR</sequence>
<comment type="caution">
    <text evidence="1">The sequence shown here is derived from an EMBL/GenBank/DDBJ whole genome shotgun (WGS) entry which is preliminary data.</text>
</comment>
<dbReference type="InterPro" id="IPR011041">
    <property type="entry name" value="Quinoprot_gluc/sorb_DH_b-prop"/>
</dbReference>
<dbReference type="Proteomes" id="UP001321047">
    <property type="component" value="Unassembled WGS sequence"/>
</dbReference>
<dbReference type="SUPFAM" id="SSF50952">
    <property type="entry name" value="Soluble quinoprotein glucose dehydrogenase"/>
    <property type="match status" value="1"/>
</dbReference>
<dbReference type="InterPro" id="IPR009482">
    <property type="entry name" value="DUF1102"/>
</dbReference>
<evidence type="ECO:0000313" key="2">
    <source>
        <dbReference type="Proteomes" id="UP001321047"/>
    </source>
</evidence>
<dbReference type="GeneID" id="73531975"/>
<dbReference type="AlphaFoldDB" id="A0AAP2Z8Y1"/>
<organism evidence="1 2">
    <name type="scientific">Natronosalvus hydrolyticus</name>
    <dbReference type="NCBI Taxonomy" id="2979988"/>
    <lineage>
        <taxon>Archaea</taxon>
        <taxon>Methanobacteriati</taxon>
        <taxon>Methanobacteriota</taxon>
        <taxon>Stenosarchaea group</taxon>
        <taxon>Halobacteria</taxon>
        <taxon>Halobacteriales</taxon>
        <taxon>Natrialbaceae</taxon>
        <taxon>Natronosalvus</taxon>
    </lineage>
</organism>
<gene>
    <name evidence="1" type="ORF">OB919_10790</name>
</gene>
<accession>A0AAP2Z8Y1</accession>
<evidence type="ECO:0000313" key="1">
    <source>
        <dbReference type="EMBL" id="MCU4752468.1"/>
    </source>
</evidence>
<dbReference type="InterPro" id="IPR015943">
    <property type="entry name" value="WD40/YVTN_repeat-like_dom_sf"/>
</dbReference>
<reference evidence="1 2" key="1">
    <citation type="submission" date="2022-09" db="EMBL/GenBank/DDBJ databases">
        <title>Enrichment on poylsaccharides allowed isolation of novel metabolic and taxonomic groups of Haloarchaea.</title>
        <authorList>
            <person name="Sorokin D.Y."/>
            <person name="Elcheninov A.G."/>
            <person name="Khizhniak T.V."/>
            <person name="Kolganova T.V."/>
            <person name="Kublanov I.V."/>
        </authorList>
    </citation>
    <scope>NUCLEOTIDE SEQUENCE [LARGE SCALE GENOMIC DNA]</scope>
    <source>
        <strain evidence="1 2">AArc-curdl1</strain>
    </source>
</reference>
<dbReference type="Pfam" id="PF06510">
    <property type="entry name" value="DUF1102"/>
    <property type="match status" value="1"/>
</dbReference>
<name>A0AAP2Z8Y1_9EURY</name>